<keyword evidence="6" id="KW-1185">Reference proteome</keyword>
<dbReference type="InterPro" id="IPR011109">
    <property type="entry name" value="DNA_bind_recombinase_dom"/>
</dbReference>
<name>A0ABP3UVN5_9FLAO</name>
<dbReference type="Gene3D" id="3.40.50.1390">
    <property type="entry name" value="Resolvase, N-terminal catalytic domain"/>
    <property type="match status" value="1"/>
</dbReference>
<feature type="coiled-coil region" evidence="3">
    <location>
        <begin position="384"/>
        <end position="411"/>
    </location>
</feature>
<evidence type="ECO:0000256" key="2">
    <source>
        <dbReference type="ARBA" id="ARBA00023172"/>
    </source>
</evidence>
<sequence>MSRNKQITISDFKGAIVWSYTRVSSKEQFLKNGSIETQVKRLKACAHDNSLIITREFDAEYESSKRINTQKTLNELLNAIKTTSKGQRPKIILIWSPSRFGRAGSEHIELFVSLRRNYNVYLYSVSTGHNTFTERNENEFSTQLLYAQKENFNRQDVIIPGMINVLEKGTFLGRAPRGYDHFGPRVTDPLKVQAKQEIKLNADGKLIKEAFRLKLYKNYGDKEIQDYLKLEGLYIPKQSLNKIWSNLFYAGYFNNSLVPDTDIKGHWKPIISKKEFDLLQQKLKNSVQIGIPKINGKLETPLVPKFLICDDCNTNMTSYKNKRKQILYYKCSSCNKTVNANTRTKSLSEGMHQQFSDVLESLKLSKAFQGLFSKQLEKIIENEISTSADEKRQLNSEINKLQEQFDKIEFRYATDEISKDIFEKHGSKLKERIEKKKQLLLNLPSKISNHKKVMNYFFKIADNPRHFYESLDYHNKRLFQNILFPEGFRFSMKNKECRTSKLNILFELTNSFLKHYDPKKEKTQTEKLFESHLVAGTGLEPVTFGL</sequence>
<dbReference type="SMART" id="SM00857">
    <property type="entry name" value="Resolvase"/>
    <property type="match status" value="1"/>
</dbReference>
<evidence type="ECO:0000256" key="1">
    <source>
        <dbReference type="ARBA" id="ARBA00023125"/>
    </source>
</evidence>
<keyword evidence="1" id="KW-0238">DNA-binding</keyword>
<evidence type="ECO:0000259" key="4">
    <source>
        <dbReference type="SMART" id="SM00857"/>
    </source>
</evidence>
<dbReference type="PANTHER" id="PTHR30461">
    <property type="entry name" value="DNA-INVERTASE FROM LAMBDOID PROPHAGE"/>
    <property type="match status" value="1"/>
</dbReference>
<evidence type="ECO:0000313" key="6">
    <source>
        <dbReference type="Proteomes" id="UP001500736"/>
    </source>
</evidence>
<accession>A0ABP3UVN5</accession>
<dbReference type="EMBL" id="BAAAGF010000001">
    <property type="protein sequence ID" value="GAA0740270.1"/>
    <property type="molecule type" value="Genomic_DNA"/>
</dbReference>
<dbReference type="InterPro" id="IPR036162">
    <property type="entry name" value="Resolvase-like_N_sf"/>
</dbReference>
<dbReference type="Pfam" id="PF00239">
    <property type="entry name" value="Resolvase"/>
    <property type="match status" value="1"/>
</dbReference>
<gene>
    <name evidence="5" type="ORF">GCM10009431_10240</name>
</gene>
<dbReference type="InterPro" id="IPR006119">
    <property type="entry name" value="Resolv_N"/>
</dbReference>
<dbReference type="RefSeq" id="WP_425545551.1">
    <property type="nucleotide sequence ID" value="NZ_BAAAGF010000001.1"/>
</dbReference>
<dbReference type="Pfam" id="PF07508">
    <property type="entry name" value="Recombinase"/>
    <property type="match status" value="1"/>
</dbReference>
<feature type="domain" description="Resolvase/invertase-type recombinase catalytic" evidence="4">
    <location>
        <begin position="17"/>
        <end position="171"/>
    </location>
</feature>
<keyword evidence="3" id="KW-0175">Coiled coil</keyword>
<dbReference type="Gene3D" id="3.90.1750.20">
    <property type="entry name" value="Putative Large Serine Recombinase, Chain B, Domain 2"/>
    <property type="match status" value="1"/>
</dbReference>
<dbReference type="InterPro" id="IPR038109">
    <property type="entry name" value="DNA_bind_recomb_sf"/>
</dbReference>
<evidence type="ECO:0000313" key="5">
    <source>
        <dbReference type="EMBL" id="GAA0740270.1"/>
    </source>
</evidence>
<protein>
    <submittedName>
        <fullName evidence="5">Recombinase family protein</fullName>
    </submittedName>
</protein>
<dbReference type="InterPro" id="IPR050639">
    <property type="entry name" value="SSR_resolvase"/>
</dbReference>
<proteinExistence type="predicted"/>
<dbReference type="PANTHER" id="PTHR30461:SF2">
    <property type="entry name" value="SERINE RECOMBINASE PINE-RELATED"/>
    <property type="match status" value="1"/>
</dbReference>
<organism evidence="5 6">
    <name type="scientific">Gaetbulibacter jejuensis</name>
    <dbReference type="NCBI Taxonomy" id="584607"/>
    <lineage>
        <taxon>Bacteria</taxon>
        <taxon>Pseudomonadati</taxon>
        <taxon>Bacteroidota</taxon>
        <taxon>Flavobacteriia</taxon>
        <taxon>Flavobacteriales</taxon>
        <taxon>Flavobacteriaceae</taxon>
        <taxon>Gaetbulibacter</taxon>
    </lineage>
</organism>
<comment type="caution">
    <text evidence="5">The sequence shown here is derived from an EMBL/GenBank/DDBJ whole genome shotgun (WGS) entry which is preliminary data.</text>
</comment>
<reference evidence="6" key="1">
    <citation type="journal article" date="2019" name="Int. J. Syst. Evol. Microbiol.">
        <title>The Global Catalogue of Microorganisms (GCM) 10K type strain sequencing project: providing services to taxonomists for standard genome sequencing and annotation.</title>
        <authorList>
            <consortium name="The Broad Institute Genomics Platform"/>
            <consortium name="The Broad Institute Genome Sequencing Center for Infectious Disease"/>
            <person name="Wu L."/>
            <person name="Ma J."/>
        </authorList>
    </citation>
    <scope>NUCLEOTIDE SEQUENCE [LARGE SCALE GENOMIC DNA]</scope>
    <source>
        <strain evidence="6">JCM 15976</strain>
    </source>
</reference>
<dbReference type="SUPFAM" id="SSF53041">
    <property type="entry name" value="Resolvase-like"/>
    <property type="match status" value="1"/>
</dbReference>
<evidence type="ECO:0000256" key="3">
    <source>
        <dbReference type="SAM" id="Coils"/>
    </source>
</evidence>
<dbReference type="CDD" id="cd00338">
    <property type="entry name" value="Ser_Recombinase"/>
    <property type="match status" value="1"/>
</dbReference>
<keyword evidence="2" id="KW-0233">DNA recombination</keyword>
<dbReference type="Proteomes" id="UP001500736">
    <property type="component" value="Unassembled WGS sequence"/>
</dbReference>